<dbReference type="PROSITE" id="PS50143">
    <property type="entry name" value="BIR_REPEAT_2"/>
    <property type="match status" value="2"/>
</dbReference>
<evidence type="ECO:0000259" key="6">
    <source>
        <dbReference type="PROSITE" id="PS50089"/>
    </source>
</evidence>
<dbReference type="KEGG" id="foc:113216836"/>
<dbReference type="InterPro" id="IPR011029">
    <property type="entry name" value="DEATH-like_dom_sf"/>
</dbReference>
<evidence type="ECO:0000256" key="4">
    <source>
        <dbReference type="ARBA" id="ARBA00022833"/>
    </source>
</evidence>
<evidence type="ECO:0000313" key="8">
    <source>
        <dbReference type="RefSeq" id="XP_026292453.2"/>
    </source>
</evidence>
<evidence type="ECO:0000313" key="7">
    <source>
        <dbReference type="Proteomes" id="UP000504606"/>
    </source>
</evidence>
<dbReference type="PANTHER" id="PTHR10044:SF139">
    <property type="entry name" value="DEATH-ASSOCIATED INHIBITOR OF APOPTOSIS 2"/>
    <property type="match status" value="1"/>
</dbReference>
<dbReference type="PROSITE" id="PS01282">
    <property type="entry name" value="BIR_REPEAT_1"/>
    <property type="match status" value="1"/>
</dbReference>
<dbReference type="PANTHER" id="PTHR10044">
    <property type="entry name" value="INHIBITOR OF APOPTOSIS"/>
    <property type="match status" value="1"/>
</dbReference>
<dbReference type="SMART" id="SM00238">
    <property type="entry name" value="BIR"/>
    <property type="match status" value="2"/>
</dbReference>
<dbReference type="RefSeq" id="XP_026292453.2">
    <property type="nucleotide sequence ID" value="XM_026436668.2"/>
</dbReference>
<gene>
    <name evidence="8" type="primary">LOC113216836</name>
</gene>
<organism evidence="7 8">
    <name type="scientific">Frankliniella occidentalis</name>
    <name type="common">Western flower thrips</name>
    <name type="synonym">Euthrips occidentalis</name>
    <dbReference type="NCBI Taxonomy" id="133901"/>
    <lineage>
        <taxon>Eukaryota</taxon>
        <taxon>Metazoa</taxon>
        <taxon>Ecdysozoa</taxon>
        <taxon>Arthropoda</taxon>
        <taxon>Hexapoda</taxon>
        <taxon>Insecta</taxon>
        <taxon>Pterygota</taxon>
        <taxon>Neoptera</taxon>
        <taxon>Paraneoptera</taxon>
        <taxon>Thysanoptera</taxon>
        <taxon>Terebrantia</taxon>
        <taxon>Thripoidea</taxon>
        <taxon>Thripidae</taxon>
        <taxon>Frankliniella</taxon>
    </lineage>
</organism>
<evidence type="ECO:0000256" key="1">
    <source>
        <dbReference type="ARBA" id="ARBA00006672"/>
    </source>
</evidence>
<feature type="domain" description="RING-type" evidence="6">
    <location>
        <begin position="257"/>
        <end position="292"/>
    </location>
</feature>
<evidence type="ECO:0000256" key="3">
    <source>
        <dbReference type="ARBA" id="ARBA00022771"/>
    </source>
</evidence>
<evidence type="ECO:0000256" key="5">
    <source>
        <dbReference type="PROSITE-ProRule" id="PRU00175"/>
    </source>
</evidence>
<dbReference type="SUPFAM" id="SSF57924">
    <property type="entry name" value="Inhibitor of apoptosis (IAP) repeat"/>
    <property type="match status" value="2"/>
</dbReference>
<dbReference type="Gene3D" id="1.10.1170.10">
    <property type="entry name" value="Inhibitor Of Apoptosis Protein (2mihbC-IAP-1), Chain A"/>
    <property type="match status" value="3"/>
</dbReference>
<proteinExistence type="inferred from homology"/>
<keyword evidence="7" id="KW-1185">Reference proteome</keyword>
<keyword evidence="2" id="KW-0479">Metal-binding</keyword>
<dbReference type="Pfam" id="PF00653">
    <property type="entry name" value="BIR"/>
    <property type="match status" value="2"/>
</dbReference>
<keyword evidence="4" id="KW-0862">Zinc</keyword>
<comment type="similarity">
    <text evidence="1">Belongs to the IAP family.</text>
</comment>
<dbReference type="InterPro" id="IPR001370">
    <property type="entry name" value="BIR_rpt"/>
</dbReference>
<dbReference type="Proteomes" id="UP000504606">
    <property type="component" value="Unplaced"/>
</dbReference>
<sequence>MAQDMLLVGGFDMRLQEIAGYPNYFSEAARLASFKGFLSNSACVRKLAASGFFFTGNADDCVCAFCMVLIGNWTRDDEPMLDHSEFSSWCKLVNGTATDNVPLAEGELPPLPELQAPELVSRGIVEMVCPENPCLLDLNIMLARVHRHPKYIDEGARLDSFKKWGFEDTIKGEALAEAGFFNIGGATEDKTTCFSCGGSLRGWTKEDNAWVEHAKYFSRCPFLLCEKGKDFVTAVTKSLKPVEGTKAQKSEDPRITCKVCLDEEVAVLFLPCGHLVTCRRCSLKMVRCPVCRGEIMAYTVAILA</sequence>
<dbReference type="GO" id="GO:0051726">
    <property type="term" value="P:regulation of cell cycle"/>
    <property type="evidence" value="ECO:0007669"/>
    <property type="project" value="TreeGrafter"/>
</dbReference>
<dbReference type="PROSITE" id="PS50089">
    <property type="entry name" value="ZF_RING_2"/>
    <property type="match status" value="1"/>
</dbReference>
<protein>
    <submittedName>
        <fullName evidence="8">Baculoviral IAP repeat-containing protein 7-B-like</fullName>
    </submittedName>
</protein>
<dbReference type="GO" id="GO:0008270">
    <property type="term" value="F:zinc ion binding"/>
    <property type="evidence" value="ECO:0007669"/>
    <property type="project" value="UniProtKB-KW"/>
</dbReference>
<dbReference type="AlphaFoldDB" id="A0A6J1TGQ3"/>
<dbReference type="InterPro" id="IPR050784">
    <property type="entry name" value="IAP"/>
</dbReference>
<dbReference type="GO" id="GO:0005737">
    <property type="term" value="C:cytoplasm"/>
    <property type="evidence" value="ECO:0007669"/>
    <property type="project" value="TreeGrafter"/>
</dbReference>
<dbReference type="GeneID" id="113216836"/>
<dbReference type="CDD" id="cd00022">
    <property type="entry name" value="BIR"/>
    <property type="match status" value="2"/>
</dbReference>
<name>A0A6J1TGQ3_FRAOC</name>
<evidence type="ECO:0000256" key="2">
    <source>
        <dbReference type="ARBA" id="ARBA00022723"/>
    </source>
</evidence>
<accession>A0A6J1TGQ3</accession>
<dbReference type="Gene3D" id="1.10.533.10">
    <property type="entry name" value="Death Domain, Fas"/>
    <property type="match status" value="1"/>
</dbReference>
<dbReference type="OrthoDB" id="5855668at2759"/>
<dbReference type="GO" id="GO:0005634">
    <property type="term" value="C:nucleus"/>
    <property type="evidence" value="ECO:0007669"/>
    <property type="project" value="TreeGrafter"/>
</dbReference>
<dbReference type="FunFam" id="1.10.1170.10:FF:000002">
    <property type="entry name" value="Baculoviral IAP repeat containing 7"/>
    <property type="match status" value="1"/>
</dbReference>
<reference evidence="8" key="1">
    <citation type="submission" date="2025-08" db="UniProtKB">
        <authorList>
            <consortium name="RefSeq"/>
        </authorList>
    </citation>
    <scope>IDENTIFICATION</scope>
    <source>
        <tissue evidence="8">Whole organism</tissue>
    </source>
</reference>
<dbReference type="InterPro" id="IPR001841">
    <property type="entry name" value="Znf_RING"/>
</dbReference>
<dbReference type="Pfam" id="PF13920">
    <property type="entry name" value="zf-C3HC4_3"/>
    <property type="match status" value="1"/>
</dbReference>
<dbReference type="SMART" id="SM00184">
    <property type="entry name" value="RING"/>
    <property type="match status" value="1"/>
</dbReference>
<keyword evidence="3 5" id="KW-0863">Zinc-finger</keyword>